<organism evidence="1 2">
    <name type="scientific">Datura stramonium</name>
    <name type="common">Jimsonweed</name>
    <name type="synonym">Common thornapple</name>
    <dbReference type="NCBI Taxonomy" id="4076"/>
    <lineage>
        <taxon>Eukaryota</taxon>
        <taxon>Viridiplantae</taxon>
        <taxon>Streptophyta</taxon>
        <taxon>Embryophyta</taxon>
        <taxon>Tracheophyta</taxon>
        <taxon>Spermatophyta</taxon>
        <taxon>Magnoliopsida</taxon>
        <taxon>eudicotyledons</taxon>
        <taxon>Gunneridae</taxon>
        <taxon>Pentapetalae</taxon>
        <taxon>asterids</taxon>
        <taxon>lamiids</taxon>
        <taxon>Solanales</taxon>
        <taxon>Solanaceae</taxon>
        <taxon>Solanoideae</taxon>
        <taxon>Datureae</taxon>
        <taxon>Datura</taxon>
    </lineage>
</organism>
<reference evidence="1 2" key="1">
    <citation type="journal article" date="2021" name="BMC Genomics">
        <title>Datura genome reveals duplications of psychoactive alkaloid biosynthetic genes and high mutation rate following tissue culture.</title>
        <authorList>
            <person name="Rajewski A."/>
            <person name="Carter-House D."/>
            <person name="Stajich J."/>
            <person name="Litt A."/>
        </authorList>
    </citation>
    <scope>NUCLEOTIDE SEQUENCE [LARGE SCALE GENOMIC DNA]</scope>
    <source>
        <strain evidence="1">AR-01</strain>
    </source>
</reference>
<feature type="non-terminal residue" evidence="1">
    <location>
        <position position="67"/>
    </location>
</feature>
<sequence>EKGIGWLERGNIPPSSVTEFSKGMLDSARDETLVLLGSSLAPRLWQVNCSFMVDKATLSINFCILFA</sequence>
<dbReference type="Proteomes" id="UP000823775">
    <property type="component" value="Unassembled WGS sequence"/>
</dbReference>
<name>A0ABS8V267_DATST</name>
<dbReference type="EMBL" id="JACEIK010003135">
    <property type="protein sequence ID" value="MCD9640480.1"/>
    <property type="molecule type" value="Genomic_DNA"/>
</dbReference>
<gene>
    <name evidence="1" type="ORF">HAX54_025817</name>
</gene>
<evidence type="ECO:0000313" key="2">
    <source>
        <dbReference type="Proteomes" id="UP000823775"/>
    </source>
</evidence>
<evidence type="ECO:0000313" key="1">
    <source>
        <dbReference type="EMBL" id="MCD9640480.1"/>
    </source>
</evidence>
<feature type="non-terminal residue" evidence="1">
    <location>
        <position position="1"/>
    </location>
</feature>
<proteinExistence type="predicted"/>
<protein>
    <submittedName>
        <fullName evidence="1">Uncharacterized protein</fullName>
    </submittedName>
</protein>
<comment type="caution">
    <text evidence="1">The sequence shown here is derived from an EMBL/GenBank/DDBJ whole genome shotgun (WGS) entry which is preliminary data.</text>
</comment>
<keyword evidence="2" id="KW-1185">Reference proteome</keyword>
<accession>A0ABS8V267</accession>